<proteinExistence type="predicted"/>
<keyword evidence="4" id="KW-1185">Reference proteome</keyword>
<dbReference type="Gene3D" id="3.40.30.10">
    <property type="entry name" value="Glutaredoxin"/>
    <property type="match status" value="1"/>
</dbReference>
<dbReference type="STRING" id="1280950.HJO_07132"/>
<dbReference type="RefSeq" id="WP_035615554.1">
    <property type="nucleotide sequence ID" value="NZ_ARYK01000003.1"/>
</dbReference>
<dbReference type="AlphaFoldDB" id="A0A059FQH7"/>
<evidence type="ECO:0000259" key="1">
    <source>
        <dbReference type="PROSITE" id="PS50404"/>
    </source>
</evidence>
<evidence type="ECO:0000313" key="4">
    <source>
        <dbReference type="Proteomes" id="UP000025171"/>
    </source>
</evidence>
<dbReference type="eggNOG" id="COG0625">
    <property type="taxonomic scope" value="Bacteria"/>
</dbReference>
<keyword evidence="3" id="KW-0808">Transferase</keyword>
<dbReference type="PROSITE" id="PS50404">
    <property type="entry name" value="GST_NTER"/>
    <property type="match status" value="1"/>
</dbReference>
<dbReference type="InterPro" id="IPR036249">
    <property type="entry name" value="Thioredoxin-like_sf"/>
</dbReference>
<dbReference type="GO" id="GO:0005737">
    <property type="term" value="C:cytoplasm"/>
    <property type="evidence" value="ECO:0007669"/>
    <property type="project" value="TreeGrafter"/>
</dbReference>
<dbReference type="OrthoDB" id="9797500at2"/>
<dbReference type="CDD" id="cd00570">
    <property type="entry name" value="GST_N_family"/>
    <property type="match status" value="1"/>
</dbReference>
<evidence type="ECO:0000259" key="2">
    <source>
        <dbReference type="PROSITE" id="PS50405"/>
    </source>
</evidence>
<dbReference type="SUPFAM" id="SSF52833">
    <property type="entry name" value="Thioredoxin-like"/>
    <property type="match status" value="1"/>
</dbReference>
<dbReference type="SUPFAM" id="SSF47616">
    <property type="entry name" value="GST C-terminal domain-like"/>
    <property type="match status" value="1"/>
</dbReference>
<dbReference type="Pfam" id="PF13417">
    <property type="entry name" value="GST_N_3"/>
    <property type="match status" value="1"/>
</dbReference>
<feature type="domain" description="GST C-terminal" evidence="2">
    <location>
        <begin position="82"/>
        <end position="212"/>
    </location>
</feature>
<name>A0A059FQH7_9PROT</name>
<reference evidence="3 4" key="1">
    <citation type="journal article" date="2014" name="Antonie Van Leeuwenhoek">
        <title>Hyphomonas beringensis sp. nov. and Hyphomonas chukchiensis sp. nov., isolated from surface seawater of the Bering Sea and Chukchi Sea.</title>
        <authorList>
            <person name="Li C."/>
            <person name="Lai Q."/>
            <person name="Li G."/>
            <person name="Dong C."/>
            <person name="Wang J."/>
            <person name="Liao Y."/>
            <person name="Shao Z."/>
        </authorList>
    </citation>
    <scope>NUCLEOTIDE SEQUENCE [LARGE SCALE GENOMIC DNA]</scope>
    <source>
        <strain evidence="3 4">MHS-2</strain>
    </source>
</reference>
<sequence length="220" mass="24584">MLKLYGFPASNYFNMVKMALMEKGAPYEDVRVFTGQSEDFLAKSAMGKVPCLETPDGFLTETSVILEYIEDVVDGPSFFPADAFGRARARELLKYSELYIELPARRCYGEAFFGTGPVSDEVKATVRPVLERGCRAIRRLGRFSPYLAGDDVSYADFVFMHAFPNAAAVARIVFDWDLNDALPEAAGLLERLNQRPVAIKVAEDARNGMREFREAYGMKG</sequence>
<dbReference type="SFLD" id="SFLDG00358">
    <property type="entry name" value="Main_(cytGST)"/>
    <property type="match status" value="1"/>
</dbReference>
<dbReference type="InterPro" id="IPR036282">
    <property type="entry name" value="Glutathione-S-Trfase_C_sf"/>
</dbReference>
<dbReference type="InterPro" id="IPR050983">
    <property type="entry name" value="GST_Omega/HSP26"/>
</dbReference>
<dbReference type="PROSITE" id="PS50405">
    <property type="entry name" value="GST_CTER"/>
    <property type="match status" value="1"/>
</dbReference>
<dbReference type="InterPro" id="IPR010987">
    <property type="entry name" value="Glutathione-S-Trfase_C-like"/>
</dbReference>
<dbReference type="Gene3D" id="1.20.1050.10">
    <property type="match status" value="1"/>
</dbReference>
<dbReference type="EMBL" id="ARYK01000003">
    <property type="protein sequence ID" value="KCZ92708.1"/>
    <property type="molecule type" value="Genomic_DNA"/>
</dbReference>
<comment type="caution">
    <text evidence="3">The sequence shown here is derived from an EMBL/GenBank/DDBJ whole genome shotgun (WGS) entry which is preliminary data.</text>
</comment>
<protein>
    <submittedName>
        <fullName evidence="3">Glutathione S-transferase domain-containing protein</fullName>
    </submittedName>
</protein>
<gene>
    <name evidence="3" type="ORF">HJO_07132</name>
</gene>
<feature type="domain" description="GST N-terminal" evidence="1">
    <location>
        <begin position="1"/>
        <end position="77"/>
    </location>
</feature>
<dbReference type="InterPro" id="IPR004045">
    <property type="entry name" value="Glutathione_S-Trfase_N"/>
</dbReference>
<dbReference type="InterPro" id="IPR040079">
    <property type="entry name" value="Glutathione_S-Trfase"/>
</dbReference>
<dbReference type="SFLD" id="SFLDS00019">
    <property type="entry name" value="Glutathione_Transferase_(cytos"/>
    <property type="match status" value="1"/>
</dbReference>
<accession>A0A059FQH7</accession>
<dbReference type="PATRIC" id="fig|1280950.3.peg.1428"/>
<dbReference type="PANTHER" id="PTHR43968">
    <property type="match status" value="1"/>
</dbReference>
<organism evidence="3 4">
    <name type="scientific">Hyphomonas johnsonii MHS-2</name>
    <dbReference type="NCBI Taxonomy" id="1280950"/>
    <lineage>
        <taxon>Bacteria</taxon>
        <taxon>Pseudomonadati</taxon>
        <taxon>Pseudomonadota</taxon>
        <taxon>Alphaproteobacteria</taxon>
        <taxon>Hyphomonadales</taxon>
        <taxon>Hyphomonadaceae</taxon>
        <taxon>Hyphomonas</taxon>
    </lineage>
</organism>
<dbReference type="GO" id="GO:0016740">
    <property type="term" value="F:transferase activity"/>
    <property type="evidence" value="ECO:0007669"/>
    <property type="project" value="UniProtKB-KW"/>
</dbReference>
<dbReference type="PANTHER" id="PTHR43968:SF6">
    <property type="entry name" value="GLUTATHIONE S-TRANSFERASE OMEGA"/>
    <property type="match status" value="1"/>
</dbReference>
<dbReference type="Proteomes" id="UP000025171">
    <property type="component" value="Unassembled WGS sequence"/>
</dbReference>
<evidence type="ECO:0000313" key="3">
    <source>
        <dbReference type="EMBL" id="KCZ92708.1"/>
    </source>
</evidence>